<evidence type="ECO:0000313" key="4">
    <source>
        <dbReference type="EMBL" id="CAE0354216.1"/>
    </source>
</evidence>
<dbReference type="AlphaFoldDB" id="A0A7S3JIU3"/>
<feature type="site" description="Interaction with phosphoserine on interacting protein" evidence="2">
    <location>
        <position position="106"/>
    </location>
</feature>
<dbReference type="InterPro" id="IPR000308">
    <property type="entry name" value="14-3-3"/>
</dbReference>
<dbReference type="Gene3D" id="1.20.190.20">
    <property type="entry name" value="14-3-3 domain"/>
    <property type="match status" value="1"/>
</dbReference>
<dbReference type="InterPro" id="IPR036815">
    <property type="entry name" value="14-3-3_dom_sf"/>
</dbReference>
<sequence length="213" mass="24094">MVELLRQVIVTKEDDLSSEERNLLSVGFKNLISSARSAWRTVGAIEQNDKYKEYSQDCANYKVKIGQELEQKCKTVIDIIKKHSLPKATEDDSKTFYLKMIGDYYRYIAENAVGASLDEATAGALDYYEQATKAGESLKPYNSTKLGLALNYSVFYYEVKKDIPKACSLAGDALEIAKQNIDDMDNEDARDALSIVELLKENLSLWQEEDEQD</sequence>
<evidence type="ECO:0000256" key="1">
    <source>
        <dbReference type="ARBA" id="ARBA00006141"/>
    </source>
</evidence>
<dbReference type="Pfam" id="PF00244">
    <property type="entry name" value="14-3-3"/>
    <property type="match status" value="1"/>
</dbReference>
<dbReference type="EMBL" id="HBII01031704">
    <property type="protein sequence ID" value="CAE0354216.1"/>
    <property type="molecule type" value="Transcribed_RNA"/>
</dbReference>
<accession>A0A7S3JIU3</accession>
<protein>
    <recommendedName>
        <fullName evidence="3">14-3-3 domain-containing protein</fullName>
    </recommendedName>
</protein>
<dbReference type="InterPro" id="IPR023410">
    <property type="entry name" value="14-3-3_domain"/>
</dbReference>
<dbReference type="CDD" id="cd08774">
    <property type="entry name" value="14-3-3"/>
    <property type="match status" value="1"/>
</dbReference>
<dbReference type="SUPFAM" id="SSF48445">
    <property type="entry name" value="14-3-3 protein"/>
    <property type="match status" value="1"/>
</dbReference>
<proteinExistence type="inferred from homology"/>
<dbReference type="PANTHER" id="PTHR18860">
    <property type="entry name" value="14-3-3 PROTEIN"/>
    <property type="match status" value="1"/>
</dbReference>
<name>A0A7S3JIU3_9SPIT</name>
<gene>
    <name evidence="4" type="ORF">EHAR0213_LOCUS13132</name>
</gene>
<evidence type="ECO:0000259" key="3">
    <source>
        <dbReference type="SMART" id="SM00101"/>
    </source>
</evidence>
<comment type="similarity">
    <text evidence="1">Belongs to the 14-3-3 family.</text>
</comment>
<organism evidence="4">
    <name type="scientific">Euplotes harpa</name>
    <dbReference type="NCBI Taxonomy" id="151035"/>
    <lineage>
        <taxon>Eukaryota</taxon>
        <taxon>Sar</taxon>
        <taxon>Alveolata</taxon>
        <taxon>Ciliophora</taxon>
        <taxon>Intramacronucleata</taxon>
        <taxon>Spirotrichea</taxon>
        <taxon>Hypotrichia</taxon>
        <taxon>Euplotida</taxon>
        <taxon>Euplotidae</taxon>
        <taxon>Euplotes</taxon>
    </lineage>
</organism>
<dbReference type="PRINTS" id="PR00305">
    <property type="entry name" value="1433ZETA"/>
</dbReference>
<evidence type="ECO:0000256" key="2">
    <source>
        <dbReference type="PIRSR" id="PIRSR000868-1"/>
    </source>
</evidence>
<feature type="site" description="Interaction with phosphoserine on interacting protein" evidence="2">
    <location>
        <position position="36"/>
    </location>
</feature>
<reference evidence="4" key="1">
    <citation type="submission" date="2021-01" db="EMBL/GenBank/DDBJ databases">
        <authorList>
            <person name="Corre E."/>
            <person name="Pelletier E."/>
            <person name="Niang G."/>
            <person name="Scheremetjew M."/>
            <person name="Finn R."/>
            <person name="Kale V."/>
            <person name="Holt S."/>
            <person name="Cochrane G."/>
            <person name="Meng A."/>
            <person name="Brown T."/>
            <person name="Cohen L."/>
        </authorList>
    </citation>
    <scope>NUCLEOTIDE SEQUENCE</scope>
    <source>
        <strain evidence="4">FSP1.4</strain>
    </source>
</reference>
<dbReference type="SMART" id="SM00101">
    <property type="entry name" value="14_3_3"/>
    <property type="match status" value="1"/>
</dbReference>
<feature type="domain" description="14-3-3" evidence="3">
    <location>
        <begin position="1"/>
        <end position="213"/>
    </location>
</feature>
<dbReference type="PIRSF" id="PIRSF000868">
    <property type="entry name" value="14-3-3"/>
    <property type="match status" value="1"/>
</dbReference>